<dbReference type="Pfam" id="PF01029">
    <property type="entry name" value="NusB"/>
    <property type="match status" value="1"/>
</dbReference>
<feature type="binding site" evidence="6">
    <location>
        <position position="302"/>
    </location>
    <ligand>
        <name>S-adenosyl-L-methionine</name>
        <dbReference type="ChEBI" id="CHEBI:59789"/>
    </ligand>
</feature>
<keyword evidence="9" id="KW-1185">Reference proteome</keyword>
<dbReference type="GO" id="GO:0008173">
    <property type="term" value="F:RNA methyltransferase activity"/>
    <property type="evidence" value="ECO:0007669"/>
    <property type="project" value="InterPro"/>
</dbReference>
<dbReference type="PANTHER" id="PTHR22807:SF53">
    <property type="entry name" value="RIBOSOMAL RNA SMALL SUBUNIT METHYLTRANSFERASE B-RELATED"/>
    <property type="match status" value="1"/>
</dbReference>
<keyword evidence="2 6" id="KW-0489">Methyltransferase</keyword>
<dbReference type="AlphaFoldDB" id="A0AB35U5C6"/>
<dbReference type="Pfam" id="PF01189">
    <property type="entry name" value="Methyltr_RsmB-F"/>
    <property type="match status" value="1"/>
</dbReference>
<evidence type="ECO:0000256" key="4">
    <source>
        <dbReference type="ARBA" id="ARBA00022691"/>
    </source>
</evidence>
<evidence type="ECO:0000256" key="5">
    <source>
        <dbReference type="ARBA" id="ARBA00022884"/>
    </source>
</evidence>
<dbReference type="InterPro" id="IPR035926">
    <property type="entry name" value="NusB-like_sf"/>
</dbReference>
<comment type="similarity">
    <text evidence="1 6">Belongs to the class I-like SAM-binding methyltransferase superfamily. RsmB/NOP family.</text>
</comment>
<dbReference type="InterPro" id="IPR006027">
    <property type="entry name" value="NusB_RsmB_TIM44"/>
</dbReference>
<dbReference type="SUPFAM" id="SSF48013">
    <property type="entry name" value="NusB-like"/>
    <property type="match status" value="1"/>
</dbReference>
<feature type="active site" description="Nucleophile" evidence="6">
    <location>
        <position position="355"/>
    </location>
</feature>
<feature type="binding site" evidence="6">
    <location>
        <position position="285"/>
    </location>
    <ligand>
        <name>S-adenosyl-L-methionine</name>
        <dbReference type="ChEBI" id="CHEBI:59789"/>
    </ligand>
</feature>
<name>A0AB35U5C6_9FIRM</name>
<evidence type="ECO:0000256" key="3">
    <source>
        <dbReference type="ARBA" id="ARBA00022679"/>
    </source>
</evidence>
<accession>A0AB35U5C6</accession>
<organism evidence="8 9">
    <name type="scientific">Grylomicrobium aquisgranensis</name>
    <dbReference type="NCBI Taxonomy" id="2926318"/>
    <lineage>
        <taxon>Bacteria</taxon>
        <taxon>Bacillati</taxon>
        <taxon>Bacillota</taxon>
        <taxon>Erysipelotrichia</taxon>
        <taxon>Erysipelotrichales</taxon>
        <taxon>Erysipelotrichaceae</taxon>
        <taxon>Grylomicrobium</taxon>
    </lineage>
</organism>
<gene>
    <name evidence="8" type="primary">rsmB</name>
    <name evidence="8" type="ORF">MOZ60_03295</name>
</gene>
<proteinExistence type="inferred from homology"/>
<dbReference type="EC" id="2.1.1.176" evidence="8"/>
<dbReference type="PROSITE" id="PS51686">
    <property type="entry name" value="SAM_MT_RSMB_NOP"/>
    <property type="match status" value="1"/>
</dbReference>
<protein>
    <submittedName>
        <fullName evidence="8">16S rRNA (Cytosine(967)-C(5))-methyltransferase RsmB</fullName>
        <ecNumber evidence="8">2.1.1.176</ecNumber>
    </submittedName>
</protein>
<dbReference type="NCBIfam" id="NF011494">
    <property type="entry name" value="PRK14902.1"/>
    <property type="match status" value="1"/>
</dbReference>
<comment type="caution">
    <text evidence="6">Lacks conserved residue(s) required for the propagation of feature annotation.</text>
</comment>
<dbReference type="InterPro" id="IPR023267">
    <property type="entry name" value="RCMT"/>
</dbReference>
<reference evidence="8 9" key="1">
    <citation type="submission" date="2022-03" db="EMBL/GenBank/DDBJ databases">
        <title>Novel taxa within the pig intestine.</title>
        <authorList>
            <person name="Wylensek D."/>
            <person name="Bishof K."/>
            <person name="Afrizal A."/>
            <person name="Clavel T."/>
        </authorList>
    </citation>
    <scope>NUCLEOTIDE SEQUENCE [LARGE SCALE GENOMIC DNA]</scope>
    <source>
        <strain evidence="8 9">CLA-KB-P133</strain>
    </source>
</reference>
<dbReference type="PANTHER" id="PTHR22807">
    <property type="entry name" value="NOP2 YEAST -RELATED NOL1/NOP2/FMU SUN DOMAIN-CONTAINING"/>
    <property type="match status" value="1"/>
</dbReference>
<dbReference type="SUPFAM" id="SSF53335">
    <property type="entry name" value="S-adenosyl-L-methionine-dependent methyltransferases"/>
    <property type="match status" value="1"/>
</dbReference>
<comment type="caution">
    <text evidence="8">The sequence shown here is derived from an EMBL/GenBank/DDBJ whole genome shotgun (WGS) entry which is preliminary data.</text>
</comment>
<dbReference type="Gene3D" id="3.40.50.150">
    <property type="entry name" value="Vaccinia Virus protein VP39"/>
    <property type="match status" value="1"/>
</dbReference>
<feature type="binding site" evidence="6">
    <location>
        <position position="258"/>
    </location>
    <ligand>
        <name>S-adenosyl-L-methionine</name>
        <dbReference type="ChEBI" id="CHEBI:59789"/>
    </ligand>
</feature>
<dbReference type="Gene3D" id="1.10.940.10">
    <property type="entry name" value="NusB-like"/>
    <property type="match status" value="1"/>
</dbReference>
<keyword evidence="5 6" id="KW-0694">RNA-binding</keyword>
<evidence type="ECO:0000313" key="9">
    <source>
        <dbReference type="Proteomes" id="UP001286174"/>
    </source>
</evidence>
<sequence>MDTRKQAYEILCRVEKDNAYAGLLLRHVQADGRETAQITNLVYETLRNQILLEAQWQPYVQHKVRKETAVLLNLGACQLFFMDSVPAYAAINSTVSLAARKERGFVNAVLHKVQQAGLVLPADDFDHAGIRYSHPQWLLAMWKAHYGKEKALEIAKADQQASRVYGRINTLRHGEKLRSDSRCHFVNELSFTSDFPPAADQMLKEGTYVIQDVHSAMVPLLLDVHPGMKVLDVCAAPGTKTQEIAMLMKNRGQITACDLYPARCELIDELMKRTGVSIVKTVVHDGRTAWDEKQKFDRILLDAPCSGLGDLSHKPEIRYRVSPQSLDEIVQIQQEILDAMAPSLADGGILVYSTCTLNRKENEGQIHGFLKRHPEYHLLQEKTWFPGEGDGFYGAKLIKAEKRKRS</sequence>
<dbReference type="InterPro" id="IPR054728">
    <property type="entry name" value="RsmB-like_ferredoxin"/>
</dbReference>
<evidence type="ECO:0000256" key="1">
    <source>
        <dbReference type="ARBA" id="ARBA00007494"/>
    </source>
</evidence>
<dbReference type="GO" id="GO:0003723">
    <property type="term" value="F:RNA binding"/>
    <property type="evidence" value="ECO:0007669"/>
    <property type="project" value="UniProtKB-UniRule"/>
</dbReference>
<dbReference type="CDD" id="cd02440">
    <property type="entry name" value="AdoMet_MTases"/>
    <property type="match status" value="1"/>
</dbReference>
<evidence type="ECO:0000259" key="7">
    <source>
        <dbReference type="PROSITE" id="PS51686"/>
    </source>
</evidence>
<dbReference type="PRINTS" id="PR02008">
    <property type="entry name" value="RCMTFAMILY"/>
</dbReference>
<dbReference type="EMBL" id="JALBUR010000005">
    <property type="protein sequence ID" value="MDX8419116.1"/>
    <property type="molecule type" value="Genomic_DNA"/>
</dbReference>
<keyword evidence="3 6" id="KW-0808">Transferase</keyword>
<evidence type="ECO:0000256" key="6">
    <source>
        <dbReference type="PROSITE-ProRule" id="PRU01023"/>
    </source>
</evidence>
<dbReference type="InterPro" id="IPR029063">
    <property type="entry name" value="SAM-dependent_MTases_sf"/>
</dbReference>
<dbReference type="Pfam" id="PF22458">
    <property type="entry name" value="RsmF-B_ferredox"/>
    <property type="match status" value="1"/>
</dbReference>
<dbReference type="RefSeq" id="WP_370595637.1">
    <property type="nucleotide sequence ID" value="NZ_JALBUR010000005.1"/>
</dbReference>
<dbReference type="GO" id="GO:0001510">
    <property type="term" value="P:RNA methylation"/>
    <property type="evidence" value="ECO:0007669"/>
    <property type="project" value="InterPro"/>
</dbReference>
<dbReference type="InterPro" id="IPR018314">
    <property type="entry name" value="RsmB/NOL1/NOP2-like_CS"/>
</dbReference>
<evidence type="ECO:0000256" key="2">
    <source>
        <dbReference type="ARBA" id="ARBA00022603"/>
    </source>
</evidence>
<dbReference type="InterPro" id="IPR001678">
    <property type="entry name" value="MeTrfase_RsmB-F_NOP2_dom"/>
</dbReference>
<evidence type="ECO:0000313" key="8">
    <source>
        <dbReference type="EMBL" id="MDX8419116.1"/>
    </source>
</evidence>
<keyword evidence="4 6" id="KW-0949">S-adenosyl-L-methionine</keyword>
<dbReference type="InterPro" id="IPR049560">
    <property type="entry name" value="MeTrfase_RsmB-F_NOP2_cat"/>
</dbReference>
<dbReference type="Proteomes" id="UP001286174">
    <property type="component" value="Unassembled WGS sequence"/>
</dbReference>
<dbReference type="GO" id="GO:0006355">
    <property type="term" value="P:regulation of DNA-templated transcription"/>
    <property type="evidence" value="ECO:0007669"/>
    <property type="project" value="InterPro"/>
</dbReference>
<dbReference type="PROSITE" id="PS01153">
    <property type="entry name" value="NOL1_NOP2_SUN"/>
    <property type="match status" value="1"/>
</dbReference>
<feature type="domain" description="SAM-dependent MTase RsmB/NOP-type" evidence="7">
    <location>
        <begin position="130"/>
        <end position="406"/>
    </location>
</feature>